<dbReference type="Proteomes" id="UP001152049">
    <property type="component" value="Unassembled WGS sequence"/>
</dbReference>
<keyword evidence="2" id="KW-0521">NADP</keyword>
<evidence type="ECO:0000256" key="1">
    <source>
        <dbReference type="ARBA" id="ARBA00006328"/>
    </source>
</evidence>
<name>A0A9W8S2N5_9HYPO</name>
<accession>A0A9W8S2N5</accession>
<dbReference type="InterPro" id="IPR051164">
    <property type="entry name" value="NmrA-like_oxidored"/>
</dbReference>
<comment type="similarity">
    <text evidence="1">Belongs to the NmrA-type oxidoreductase family.</text>
</comment>
<dbReference type="InterPro" id="IPR036291">
    <property type="entry name" value="NAD(P)-bd_dom_sf"/>
</dbReference>
<proteinExistence type="inferred from homology"/>
<dbReference type="AlphaFoldDB" id="A0A9W8S2N5"/>
<dbReference type="PANTHER" id="PTHR42748">
    <property type="entry name" value="NITROGEN METABOLITE REPRESSION PROTEIN NMRA FAMILY MEMBER"/>
    <property type="match status" value="1"/>
</dbReference>
<evidence type="ECO:0000256" key="2">
    <source>
        <dbReference type="ARBA" id="ARBA00022857"/>
    </source>
</evidence>
<keyword evidence="5" id="KW-1185">Reference proteome</keyword>
<dbReference type="InterPro" id="IPR008030">
    <property type="entry name" value="NmrA-like"/>
</dbReference>
<evidence type="ECO:0000313" key="5">
    <source>
        <dbReference type="Proteomes" id="UP001152049"/>
    </source>
</evidence>
<gene>
    <name evidence="4" type="ORF">NW762_005369</name>
</gene>
<dbReference type="EMBL" id="JAOQAZ010000008">
    <property type="protein sequence ID" value="KAJ4264175.1"/>
    <property type="molecule type" value="Genomic_DNA"/>
</dbReference>
<dbReference type="Gene3D" id="3.40.50.720">
    <property type="entry name" value="NAD(P)-binding Rossmann-like Domain"/>
    <property type="match status" value="1"/>
</dbReference>
<evidence type="ECO:0000313" key="4">
    <source>
        <dbReference type="EMBL" id="KAJ4264175.1"/>
    </source>
</evidence>
<sequence>MPRSILVIGSTGNQGGAVIDNLLELEADFTILAVTRNTASPSAQKQKLLQKSSKIKVVQGDLDHPASLFKNTKAWEPNPLASNYTPKQELL</sequence>
<comment type="caution">
    <text evidence="4">The sequence shown here is derived from an EMBL/GenBank/DDBJ whole genome shotgun (WGS) entry which is preliminary data.</text>
</comment>
<dbReference type="Pfam" id="PF05368">
    <property type="entry name" value="NmrA"/>
    <property type="match status" value="1"/>
</dbReference>
<feature type="domain" description="NmrA-like" evidence="3">
    <location>
        <begin position="4"/>
        <end position="69"/>
    </location>
</feature>
<protein>
    <recommendedName>
        <fullName evidence="3">NmrA-like domain-containing protein</fullName>
    </recommendedName>
</protein>
<organism evidence="4 5">
    <name type="scientific">Fusarium torreyae</name>
    <dbReference type="NCBI Taxonomy" id="1237075"/>
    <lineage>
        <taxon>Eukaryota</taxon>
        <taxon>Fungi</taxon>
        <taxon>Dikarya</taxon>
        <taxon>Ascomycota</taxon>
        <taxon>Pezizomycotina</taxon>
        <taxon>Sordariomycetes</taxon>
        <taxon>Hypocreomycetidae</taxon>
        <taxon>Hypocreales</taxon>
        <taxon>Nectriaceae</taxon>
        <taxon>Fusarium</taxon>
    </lineage>
</organism>
<evidence type="ECO:0000259" key="3">
    <source>
        <dbReference type="Pfam" id="PF05368"/>
    </source>
</evidence>
<dbReference type="PANTHER" id="PTHR42748:SF7">
    <property type="entry name" value="NMRA LIKE REDOX SENSOR 1-RELATED"/>
    <property type="match status" value="1"/>
</dbReference>
<dbReference type="SUPFAM" id="SSF51735">
    <property type="entry name" value="NAD(P)-binding Rossmann-fold domains"/>
    <property type="match status" value="1"/>
</dbReference>
<reference evidence="4" key="1">
    <citation type="submission" date="2022-09" db="EMBL/GenBank/DDBJ databases">
        <title>Fusarium specimens isolated from Avocado Roots.</title>
        <authorList>
            <person name="Stajich J."/>
            <person name="Roper C."/>
            <person name="Heimlech-Rivalta G."/>
        </authorList>
    </citation>
    <scope>NUCLEOTIDE SEQUENCE</scope>
    <source>
        <strain evidence="4">CF00136</strain>
    </source>
</reference>
<dbReference type="GO" id="GO:0005634">
    <property type="term" value="C:nucleus"/>
    <property type="evidence" value="ECO:0007669"/>
    <property type="project" value="TreeGrafter"/>
</dbReference>
<dbReference type="OrthoDB" id="9997102at2759"/>